<dbReference type="AlphaFoldDB" id="A0A2Z6QNC9"/>
<proteinExistence type="predicted"/>
<dbReference type="PANTHER" id="PTHR34825:SF1">
    <property type="entry name" value="AAA-ATPASE-LIKE DOMAIN-CONTAINING PROTEIN"/>
    <property type="match status" value="1"/>
</dbReference>
<comment type="caution">
    <text evidence="1">The sequence shown here is derived from an EMBL/GenBank/DDBJ whole genome shotgun (WGS) entry which is preliminary data.</text>
</comment>
<organism evidence="1 2">
    <name type="scientific">Rhizophagus clarus</name>
    <dbReference type="NCBI Taxonomy" id="94130"/>
    <lineage>
        <taxon>Eukaryota</taxon>
        <taxon>Fungi</taxon>
        <taxon>Fungi incertae sedis</taxon>
        <taxon>Mucoromycota</taxon>
        <taxon>Glomeromycotina</taxon>
        <taxon>Glomeromycetes</taxon>
        <taxon>Glomerales</taxon>
        <taxon>Glomeraceae</taxon>
        <taxon>Rhizophagus</taxon>
    </lineage>
</organism>
<dbReference type="Proteomes" id="UP000247702">
    <property type="component" value="Unassembled WGS sequence"/>
</dbReference>
<evidence type="ECO:0000313" key="2">
    <source>
        <dbReference type="Proteomes" id="UP000247702"/>
    </source>
</evidence>
<accession>A0A2Z6QNC9</accession>
<evidence type="ECO:0008006" key="3">
    <source>
        <dbReference type="Google" id="ProtNLM"/>
    </source>
</evidence>
<dbReference type="PANTHER" id="PTHR34825">
    <property type="entry name" value="CONSERVED PROTEIN, WITH A WEAK D-GALACTARATE DEHYDRATASE/ALTRONATE HYDROLASE DOMAIN"/>
    <property type="match status" value="1"/>
</dbReference>
<gene>
    <name evidence="1" type="ORF">RclHR1_19230001</name>
</gene>
<sequence>MSFYEQSEEIKKALNEPPIIIDNGNYSLGESEFEKFMTTGTFIDNFKDLDNESWEQMLEEIKKRISALYKKHRYLMGILQGIDEEDFEKIIEGTIKDNVLLRNVLSLLARYLHELFDKNSIILIDEYDWPMENARGFYDKADNFFRIMYSSVVKLSLWIKQCSGLSIHEIQSCSDRAIFSDTFGFIKDEVKFLLERKHQSEKLNELRLYYYGY</sequence>
<keyword evidence="2" id="KW-1185">Reference proteome</keyword>
<dbReference type="EMBL" id="BEXD01001028">
    <property type="protein sequence ID" value="GBB91833.1"/>
    <property type="molecule type" value="Genomic_DNA"/>
</dbReference>
<dbReference type="STRING" id="94130.A0A2Z6QNC9"/>
<evidence type="ECO:0000313" key="1">
    <source>
        <dbReference type="EMBL" id="GBB91833.1"/>
    </source>
</evidence>
<protein>
    <recommendedName>
        <fullName evidence="3">AAA-ATPase-like domain-containing protein</fullName>
    </recommendedName>
</protein>
<name>A0A2Z6QNC9_9GLOM</name>
<reference evidence="1 2" key="1">
    <citation type="submission" date="2017-11" db="EMBL/GenBank/DDBJ databases">
        <title>The genome of Rhizophagus clarus HR1 reveals common genetic basis of auxotrophy among arbuscular mycorrhizal fungi.</title>
        <authorList>
            <person name="Kobayashi Y."/>
        </authorList>
    </citation>
    <scope>NUCLEOTIDE SEQUENCE [LARGE SCALE GENOMIC DNA]</scope>
    <source>
        <strain evidence="1 2">HR1</strain>
    </source>
</reference>